<protein>
    <submittedName>
        <fullName evidence="1">Phage tail protein</fullName>
    </submittedName>
</protein>
<organism evidence="1 2">
    <name type="scientific">Cytobacillus horneckiae</name>
    <dbReference type="NCBI Taxonomy" id="549687"/>
    <lineage>
        <taxon>Bacteria</taxon>
        <taxon>Bacillati</taxon>
        <taxon>Bacillota</taxon>
        <taxon>Bacilli</taxon>
        <taxon>Bacillales</taxon>
        <taxon>Bacillaceae</taxon>
        <taxon>Cytobacillus</taxon>
    </lineage>
</organism>
<gene>
    <name evidence="1" type="ORF">CWS20_01130</name>
</gene>
<name>A0A2N0ZMV0_9BACI</name>
<keyword evidence="2" id="KW-1185">Reference proteome</keyword>
<evidence type="ECO:0000313" key="1">
    <source>
        <dbReference type="EMBL" id="PKG30849.1"/>
    </source>
</evidence>
<reference evidence="1 2" key="1">
    <citation type="journal article" date="2010" name="Int. J. Syst. Evol. Microbiol.">
        <title>Bacillus horneckiae sp. nov., isolated from a spacecraft-assembly clean room.</title>
        <authorList>
            <person name="Vaishampayan P."/>
            <person name="Probst A."/>
            <person name="Krishnamurthi S."/>
            <person name="Ghosh S."/>
            <person name="Osman S."/>
            <person name="McDowall A."/>
            <person name="Ruckmani A."/>
            <person name="Mayilraj S."/>
            <person name="Venkateswaran K."/>
        </authorList>
    </citation>
    <scope>NUCLEOTIDE SEQUENCE [LARGE SCALE GENOMIC DNA]</scope>
    <source>
        <strain evidence="2">1PO1SC</strain>
    </source>
</reference>
<evidence type="ECO:0000313" key="2">
    <source>
        <dbReference type="Proteomes" id="UP000233343"/>
    </source>
</evidence>
<accession>A0A2N0ZMV0</accession>
<dbReference type="EMBL" id="PISD01000004">
    <property type="protein sequence ID" value="PKG30849.1"/>
    <property type="molecule type" value="Genomic_DNA"/>
</dbReference>
<dbReference type="Proteomes" id="UP000233343">
    <property type="component" value="Unassembled WGS sequence"/>
</dbReference>
<proteinExistence type="predicted"/>
<dbReference type="Gene3D" id="2.40.30.200">
    <property type="match status" value="1"/>
</dbReference>
<comment type="caution">
    <text evidence="1">The sequence shown here is derived from an EMBL/GenBank/DDBJ whole genome shotgun (WGS) entry which is preliminary data.</text>
</comment>
<dbReference type="AlphaFoldDB" id="A0A2N0ZMV0"/>
<sequence>MSRFGIAFRGKHSYNDFGLTVASKHIGTPSKIKVKERIPYSNKVYDFSNLYGGQEYEERKLTYVFNIRDQDKARFTAMKIEFQNWLMSTESQDKLIDDVIEGYYFLAEVEEGPDFNELRFGGTLTVVFTAYPFMMGELLEGNDIWDSFNFLTDYAQITEYNVNGLINTTLYNPGANMINPIVVSSAAMQIVKNGVYFNIPAGESESLDFALNLGENPIRIIGKGKITFLFRKEVI</sequence>